<dbReference type="InterPro" id="IPR002376">
    <property type="entry name" value="Formyl_transf_N"/>
</dbReference>
<comment type="caution">
    <text evidence="7">The sequence shown here is derived from an EMBL/GenBank/DDBJ whole genome shotgun (WGS) entry which is preliminary data.</text>
</comment>
<proteinExistence type="inferred from homology"/>
<feature type="active site" description="Proton donor" evidence="4">
    <location>
        <position position="109"/>
    </location>
</feature>
<feature type="compositionally biased region" description="Basic and acidic residues" evidence="5">
    <location>
        <begin position="212"/>
        <end position="224"/>
    </location>
</feature>
<dbReference type="Proteomes" id="UP000292627">
    <property type="component" value="Unassembled WGS sequence"/>
</dbReference>
<dbReference type="AlphaFoldDB" id="A0A4Q8L9E0"/>
<comment type="function">
    <text evidence="4">Catalyzes the transfer of a formyl group from 10-formyltetrahydrofolate to 5-phospho-ribosyl-glycinamide (GAR), producing 5-phospho-ribosyl-N-formylglycinamide (FGAR) and tetrahydrofolate.</text>
</comment>
<evidence type="ECO:0000256" key="4">
    <source>
        <dbReference type="HAMAP-Rule" id="MF_01930"/>
    </source>
</evidence>
<dbReference type="EC" id="2.1.2.2" evidence="4"/>
<evidence type="ECO:0000313" key="8">
    <source>
        <dbReference type="Proteomes" id="UP000292627"/>
    </source>
</evidence>
<evidence type="ECO:0000313" key="7">
    <source>
        <dbReference type="EMBL" id="TAA24581.1"/>
    </source>
</evidence>
<gene>
    <name evidence="4" type="primary">purN</name>
    <name evidence="7" type="ORF">EA660_12735</name>
</gene>
<evidence type="ECO:0000256" key="1">
    <source>
        <dbReference type="ARBA" id="ARBA00005054"/>
    </source>
</evidence>
<evidence type="ECO:0000259" key="6">
    <source>
        <dbReference type="Pfam" id="PF00551"/>
    </source>
</evidence>
<evidence type="ECO:0000256" key="3">
    <source>
        <dbReference type="ARBA" id="ARBA00022755"/>
    </source>
</evidence>
<feature type="binding site" evidence="4">
    <location>
        <position position="65"/>
    </location>
    <ligand>
        <name>(6R)-10-formyltetrahydrofolate</name>
        <dbReference type="ChEBI" id="CHEBI:195366"/>
    </ligand>
</feature>
<dbReference type="SUPFAM" id="SSF53328">
    <property type="entry name" value="Formyltransferase"/>
    <property type="match status" value="1"/>
</dbReference>
<evidence type="ECO:0000256" key="5">
    <source>
        <dbReference type="SAM" id="MobiDB-lite"/>
    </source>
</evidence>
<accession>A0A4Q8L9E0</accession>
<feature type="region of interest" description="Disordered" evidence="5">
    <location>
        <begin position="195"/>
        <end position="224"/>
    </location>
</feature>
<dbReference type="RefSeq" id="WP_130551853.1">
    <property type="nucleotide sequence ID" value="NZ_SHMC01000004.1"/>
</dbReference>
<dbReference type="InterPro" id="IPR004607">
    <property type="entry name" value="GART"/>
</dbReference>
<dbReference type="GO" id="GO:0006189">
    <property type="term" value="P:'de novo' IMP biosynthetic process"/>
    <property type="evidence" value="ECO:0007669"/>
    <property type="project" value="UniProtKB-UniRule"/>
</dbReference>
<name>A0A4Q8L9E0_9GAMM</name>
<organism evidence="7 8">
    <name type="scientific">Pseudoxanthomonas winnipegensis</name>
    <dbReference type="NCBI Taxonomy" id="2480810"/>
    <lineage>
        <taxon>Bacteria</taxon>
        <taxon>Pseudomonadati</taxon>
        <taxon>Pseudomonadota</taxon>
        <taxon>Gammaproteobacteria</taxon>
        <taxon>Lysobacterales</taxon>
        <taxon>Lysobacteraceae</taxon>
        <taxon>Pseudoxanthomonas</taxon>
    </lineage>
</organism>
<comment type="similarity">
    <text evidence="4">Belongs to the GART family.</text>
</comment>
<comment type="catalytic activity">
    <reaction evidence="4">
        <text>N(1)-(5-phospho-beta-D-ribosyl)glycinamide + (6R)-10-formyltetrahydrofolate = N(2)-formyl-N(1)-(5-phospho-beta-D-ribosyl)glycinamide + (6S)-5,6,7,8-tetrahydrofolate + H(+)</text>
        <dbReference type="Rhea" id="RHEA:15053"/>
        <dbReference type="ChEBI" id="CHEBI:15378"/>
        <dbReference type="ChEBI" id="CHEBI:57453"/>
        <dbReference type="ChEBI" id="CHEBI:143788"/>
        <dbReference type="ChEBI" id="CHEBI:147286"/>
        <dbReference type="ChEBI" id="CHEBI:195366"/>
        <dbReference type="EC" id="2.1.2.2"/>
    </reaction>
</comment>
<dbReference type="EMBL" id="SHMC01000004">
    <property type="protein sequence ID" value="TAA24581.1"/>
    <property type="molecule type" value="Genomic_DNA"/>
</dbReference>
<dbReference type="Pfam" id="PF00551">
    <property type="entry name" value="Formyl_trans_N"/>
    <property type="match status" value="1"/>
</dbReference>
<reference evidence="7 8" key="1">
    <citation type="submission" date="2019-02" db="EMBL/GenBank/DDBJ databases">
        <title>WGS of Pseudoxanthomonas species novum from clinical isolates.</title>
        <authorList>
            <person name="Bernier A.-M."/>
            <person name="Bernard K."/>
            <person name="Vachon A."/>
        </authorList>
    </citation>
    <scope>NUCLEOTIDE SEQUENCE [LARGE SCALE GENOMIC DNA]</scope>
    <source>
        <strain evidence="7 8">NML171200</strain>
    </source>
</reference>
<protein>
    <recommendedName>
        <fullName evidence="4">Phosphoribosylglycinamide formyltransferase</fullName>
        <ecNumber evidence="4">2.1.2.2</ecNumber>
    </recommendedName>
    <alternativeName>
        <fullName evidence="4">5'-phosphoribosylglycinamide transformylase</fullName>
    </alternativeName>
    <alternativeName>
        <fullName evidence="4">GAR transformylase</fullName>
        <shortName evidence="4">GART</shortName>
    </alternativeName>
</protein>
<feature type="binding site" evidence="4">
    <location>
        <position position="107"/>
    </location>
    <ligand>
        <name>(6R)-10-formyltetrahydrofolate</name>
        <dbReference type="ChEBI" id="CHEBI:195366"/>
    </ligand>
</feature>
<comment type="pathway">
    <text evidence="1 4">Purine metabolism; IMP biosynthesis via de novo pathway; N(2)-formyl-N(1)-(5-phospho-D-ribosyl)glycinamide from N(1)-(5-phospho-D-ribosyl)glycinamide (10-formyl THF route): step 1/1.</text>
</comment>
<dbReference type="PANTHER" id="PTHR43369:SF2">
    <property type="entry name" value="PHOSPHORIBOSYLGLYCINAMIDE FORMYLTRANSFERASE"/>
    <property type="match status" value="1"/>
</dbReference>
<feature type="binding site" evidence="4">
    <location>
        <begin position="90"/>
        <end position="93"/>
    </location>
    <ligand>
        <name>(6R)-10-formyltetrahydrofolate</name>
        <dbReference type="ChEBI" id="CHEBI:195366"/>
    </ligand>
</feature>
<dbReference type="InterPro" id="IPR036477">
    <property type="entry name" value="Formyl_transf_N_sf"/>
</dbReference>
<dbReference type="GO" id="GO:0004644">
    <property type="term" value="F:phosphoribosylglycinamide formyltransferase activity"/>
    <property type="evidence" value="ECO:0007669"/>
    <property type="project" value="UniProtKB-UniRule"/>
</dbReference>
<dbReference type="Gene3D" id="3.40.50.170">
    <property type="entry name" value="Formyl transferase, N-terminal domain"/>
    <property type="match status" value="1"/>
</dbReference>
<feature type="site" description="Raises pKa of active site His" evidence="4">
    <location>
        <position position="145"/>
    </location>
</feature>
<dbReference type="GO" id="GO:0005829">
    <property type="term" value="C:cytosol"/>
    <property type="evidence" value="ECO:0007669"/>
    <property type="project" value="TreeGrafter"/>
</dbReference>
<dbReference type="UniPathway" id="UPA00074">
    <property type="reaction ID" value="UER00126"/>
</dbReference>
<dbReference type="NCBIfam" id="TIGR00639">
    <property type="entry name" value="PurN"/>
    <property type="match status" value="1"/>
</dbReference>
<evidence type="ECO:0000256" key="2">
    <source>
        <dbReference type="ARBA" id="ARBA00022679"/>
    </source>
</evidence>
<keyword evidence="2 4" id="KW-0808">Transferase</keyword>
<dbReference type="HAMAP" id="MF_01930">
    <property type="entry name" value="PurN"/>
    <property type="match status" value="1"/>
</dbReference>
<dbReference type="OrthoDB" id="9806170at2"/>
<keyword evidence="3 4" id="KW-0658">Purine biosynthesis</keyword>
<sequence>MPLPRIAVLASGRGSNLQAILDAIADGRLDARLVGVFSDRPQAGALARVAPELRWSARPSSFESRQAYEQALGDALAASGADWIVCAGYMRILGAALIARFAGRMLNIHPSLLPRHRGLHTHAAALAAGDAEHGCSVHFVIPELDAGSLVAQASLPVAPDDTPDTLAARVLALEHRLLPAVLRLAVTGRLSERDGTTFVDGQPRFTPLTLDSLERRMPDPDPTP</sequence>
<feature type="binding site" evidence="4">
    <location>
        <begin position="14"/>
        <end position="16"/>
    </location>
    <ligand>
        <name>N(1)-(5-phospho-beta-D-ribosyl)glycinamide</name>
        <dbReference type="ChEBI" id="CHEBI:143788"/>
    </ligand>
</feature>
<dbReference type="PANTHER" id="PTHR43369">
    <property type="entry name" value="PHOSPHORIBOSYLGLYCINAMIDE FORMYLTRANSFERASE"/>
    <property type="match status" value="1"/>
</dbReference>
<feature type="domain" description="Formyl transferase N-terminal" evidence="6">
    <location>
        <begin position="5"/>
        <end position="182"/>
    </location>
</feature>
<dbReference type="CDD" id="cd08645">
    <property type="entry name" value="FMT_core_GART"/>
    <property type="match status" value="1"/>
</dbReference>